<evidence type="ECO:0000313" key="1">
    <source>
        <dbReference type="EMBL" id="VVO40438.1"/>
    </source>
</evidence>
<name>A0A5E7FLE6_PSEFL</name>
<dbReference type="Proteomes" id="UP000326557">
    <property type="component" value="Unassembled WGS sequence"/>
</dbReference>
<accession>A0A5E7FLE6</accession>
<proteinExistence type="predicted"/>
<sequence length="93" mass="10077">MYAVSRLASQKSIRLIAVHGTSTTRRAPRAPVAIGSGAMFPPEPENEQVTGFAVAIFGRYVADGVFFNEWGPGCCCGNHDGRQGNFEYVDVLR</sequence>
<organism evidence="1 2">
    <name type="scientific">Pseudomonas fluorescens</name>
    <dbReference type="NCBI Taxonomy" id="294"/>
    <lineage>
        <taxon>Bacteria</taxon>
        <taxon>Pseudomonadati</taxon>
        <taxon>Pseudomonadota</taxon>
        <taxon>Gammaproteobacteria</taxon>
        <taxon>Pseudomonadales</taxon>
        <taxon>Pseudomonadaceae</taxon>
        <taxon>Pseudomonas</taxon>
    </lineage>
</organism>
<dbReference type="AlphaFoldDB" id="A0A5E7FLE6"/>
<evidence type="ECO:0000313" key="2">
    <source>
        <dbReference type="Proteomes" id="UP000326557"/>
    </source>
</evidence>
<dbReference type="EMBL" id="CABVHP010000035">
    <property type="protein sequence ID" value="VVO40438.1"/>
    <property type="molecule type" value="Genomic_DNA"/>
</dbReference>
<gene>
    <name evidence="1" type="ORF">PS704_05797</name>
</gene>
<reference evidence="1 2" key="1">
    <citation type="submission" date="2019-09" db="EMBL/GenBank/DDBJ databases">
        <authorList>
            <person name="Chandra G."/>
            <person name="Truman W A."/>
        </authorList>
    </citation>
    <scope>NUCLEOTIDE SEQUENCE [LARGE SCALE GENOMIC DNA]</scope>
    <source>
        <strain evidence="1">PS704</strain>
    </source>
</reference>
<protein>
    <submittedName>
        <fullName evidence="1">Uncharacterized protein</fullName>
    </submittedName>
</protein>